<proteinExistence type="predicted"/>
<dbReference type="Proteomes" id="UP000050761">
    <property type="component" value="Unassembled WGS sequence"/>
</dbReference>
<keyword evidence="5" id="KW-0325">Glycoprotein</keyword>
<reference evidence="6 7" key="1">
    <citation type="submission" date="2018-11" db="EMBL/GenBank/DDBJ databases">
        <authorList>
            <consortium name="Pathogen Informatics"/>
        </authorList>
    </citation>
    <scope>NUCLEOTIDE SEQUENCE [LARGE SCALE GENOMIC DNA]</scope>
</reference>
<dbReference type="GO" id="GO:0016757">
    <property type="term" value="F:glycosyltransferase activity"/>
    <property type="evidence" value="ECO:0007669"/>
    <property type="project" value="UniProtKB-KW"/>
</dbReference>
<dbReference type="AlphaFoldDB" id="A0A3P8CSS3"/>
<keyword evidence="2" id="KW-0328">Glycosyltransferase</keyword>
<accession>A0A3P8CSS3</accession>
<evidence type="ECO:0000256" key="2">
    <source>
        <dbReference type="ARBA" id="ARBA00022676"/>
    </source>
</evidence>
<keyword evidence="4" id="KW-0472">Membrane</keyword>
<keyword evidence="3" id="KW-0808">Transferase</keyword>
<evidence type="ECO:0000313" key="7">
    <source>
        <dbReference type="Proteomes" id="UP000050761"/>
    </source>
</evidence>
<dbReference type="PANTHER" id="PTHR46671:SF7">
    <property type="entry name" value="CORE-2_I-BRANCHING ENZYME"/>
    <property type="match status" value="1"/>
</dbReference>
<dbReference type="WBParaSite" id="HPBE_0001109501-mRNA-1">
    <property type="protein sequence ID" value="HPBE_0001109501-mRNA-1"/>
    <property type="gene ID" value="HPBE_0001109501"/>
</dbReference>
<comment type="subcellular location">
    <subcellularLocation>
        <location evidence="1">Membrane</location>
        <topology evidence="1">Single-pass type II membrane protein</topology>
    </subcellularLocation>
</comment>
<dbReference type="Pfam" id="PF02485">
    <property type="entry name" value="Branch"/>
    <property type="match status" value="2"/>
</dbReference>
<dbReference type="OrthoDB" id="2019572at2759"/>
<dbReference type="InterPro" id="IPR003406">
    <property type="entry name" value="Glyco_trans_14"/>
</dbReference>
<evidence type="ECO:0000313" key="8">
    <source>
        <dbReference type="WBParaSite" id="HPBE_0001109501-mRNA-1"/>
    </source>
</evidence>
<organism evidence="6">
    <name type="scientific">Heligmosomoides polygyrus</name>
    <name type="common">Parasitic roundworm</name>
    <dbReference type="NCBI Taxonomy" id="6339"/>
    <lineage>
        <taxon>Eukaryota</taxon>
        <taxon>Metazoa</taxon>
        <taxon>Ecdysozoa</taxon>
        <taxon>Nematoda</taxon>
        <taxon>Chromadorea</taxon>
        <taxon>Rhabditida</taxon>
        <taxon>Rhabditina</taxon>
        <taxon>Rhabditomorpha</taxon>
        <taxon>Strongyloidea</taxon>
        <taxon>Heligmosomidae</taxon>
        <taxon>Heligmosomoides</taxon>
    </lineage>
</organism>
<dbReference type="GO" id="GO:0016020">
    <property type="term" value="C:membrane"/>
    <property type="evidence" value="ECO:0007669"/>
    <property type="project" value="UniProtKB-SubCell"/>
</dbReference>
<dbReference type="EMBL" id="UZAH01026983">
    <property type="protein sequence ID" value="VDO87425.1"/>
    <property type="molecule type" value="Genomic_DNA"/>
</dbReference>
<evidence type="ECO:0000256" key="4">
    <source>
        <dbReference type="ARBA" id="ARBA00023136"/>
    </source>
</evidence>
<protein>
    <submittedName>
        <fullName evidence="8">Protein kinase domain-containing protein</fullName>
    </submittedName>
</protein>
<reference evidence="8" key="2">
    <citation type="submission" date="2019-09" db="UniProtKB">
        <authorList>
            <consortium name="WormBaseParasite"/>
        </authorList>
    </citation>
    <scope>IDENTIFICATION</scope>
</reference>
<evidence type="ECO:0000256" key="3">
    <source>
        <dbReference type="ARBA" id="ARBA00022679"/>
    </source>
</evidence>
<dbReference type="PANTHER" id="PTHR46671">
    <property type="entry name" value="PROTEIN CBG11221"/>
    <property type="match status" value="1"/>
</dbReference>
<keyword evidence="7" id="KW-1185">Reference proteome</keyword>
<evidence type="ECO:0000256" key="5">
    <source>
        <dbReference type="ARBA" id="ARBA00023180"/>
    </source>
</evidence>
<name>A0A3P8CSS3_HELPZ</name>
<evidence type="ECO:0000256" key="1">
    <source>
        <dbReference type="ARBA" id="ARBA00004606"/>
    </source>
</evidence>
<evidence type="ECO:0000313" key="6">
    <source>
        <dbReference type="EMBL" id="VDO87425.1"/>
    </source>
</evidence>
<gene>
    <name evidence="6" type="ORF">HPBE_LOCUS11096</name>
</gene>
<sequence length="645" mass="72655">MSTDDTHNAINCATIRLHDGDEQNGVTPPSPSLGLAELNTDNRMQVPGPRSRPAKEHLVSHHMVDDASELSSALRSPRKPMGPAKLCKFGRNERASLGGLQALGSLSTIVEMVHEVVVFLVFHNGIFPKAGKRGVEVPVDGRSRNPLLELCGLLSLTPKAKPPIPCRTWDNGDVGQAILTIEDDVVDLALELATRGSQLHVEGFDLFVVVVGCWGIRDDYSQSWHGSTSLQTSDLSCQRLVRINVHGQVRVDEDTNAAFSPAVACSEEQFFSGVRRKTCPEGSMSKNLYRKSLETAHVDCSRLFHNDKEYVKRIEKNRPKHISMRQDMSCDAIWKRILPPGMFKPLPFGVAQARIVYESYELIEDELKLSYHPQNAFCYHVDAKAPKEFRDKIENLAKCIPNVMVTSGEYDFSITCRYPLRKKNYDIMIKTVYETAAILQALQGANDVHMRQIEPNRYNHSLSWDARSLKLFRDEAKATPMQVNSTLSFARGAVQATLSRAAVDWMVNTVDLTRTLDQLDLNVLGVDEVLIPTLQATDSLDMPGRFTGECVKQGRVIGFITRVDSWSYTNDRCNSKHYRHSVCVYGVEDLYWLGRYPKLIANKMMPDFDFAAIDCMHELIYNRTYLEQQDVILNLTQYEQLPNVS</sequence>